<keyword evidence="3" id="KW-0540">Nuclease</keyword>
<dbReference type="InterPro" id="IPR001667">
    <property type="entry name" value="DDH_dom"/>
</dbReference>
<dbReference type="EMBL" id="CP005587">
    <property type="protein sequence ID" value="AGK57650.1"/>
    <property type="molecule type" value="Genomic_DNA"/>
</dbReference>
<name>N0BBZ0_9HYPH</name>
<evidence type="ECO:0000256" key="4">
    <source>
        <dbReference type="ARBA" id="ARBA00022801"/>
    </source>
</evidence>
<evidence type="ECO:0000259" key="8">
    <source>
        <dbReference type="Pfam" id="PF17768"/>
    </source>
</evidence>
<dbReference type="KEGG" id="hdt:HYPDE_29878"/>
<reference evidence="9 10" key="1">
    <citation type="journal article" date="2013" name="Genome Announc.">
        <title>Genome sequences for three denitrifying bacterial strains isolated from a uranium- and nitrate-contaminated subsurface environment.</title>
        <authorList>
            <person name="Venkatramanan R."/>
            <person name="Prakash O."/>
            <person name="Woyke T."/>
            <person name="Chain P."/>
            <person name="Goodwin L.A."/>
            <person name="Watson D."/>
            <person name="Brooks S."/>
            <person name="Kostka J.E."/>
            <person name="Green S.J."/>
        </authorList>
    </citation>
    <scope>NUCLEOTIDE SEQUENCE [LARGE SCALE GENOMIC DNA]</scope>
    <source>
        <strain evidence="9 10">1NES1</strain>
    </source>
</reference>
<evidence type="ECO:0000256" key="2">
    <source>
        <dbReference type="ARBA" id="ARBA00019841"/>
    </source>
</evidence>
<dbReference type="GO" id="GO:0006310">
    <property type="term" value="P:DNA recombination"/>
    <property type="evidence" value="ECO:0007669"/>
    <property type="project" value="InterPro"/>
</dbReference>
<evidence type="ECO:0000313" key="10">
    <source>
        <dbReference type="Proteomes" id="UP000005952"/>
    </source>
</evidence>
<dbReference type="GO" id="GO:0006281">
    <property type="term" value="P:DNA repair"/>
    <property type="evidence" value="ECO:0007669"/>
    <property type="project" value="InterPro"/>
</dbReference>
<feature type="domain" description="RecJ OB" evidence="8">
    <location>
        <begin position="526"/>
        <end position="635"/>
    </location>
</feature>
<evidence type="ECO:0000259" key="7">
    <source>
        <dbReference type="Pfam" id="PF02272"/>
    </source>
</evidence>
<gene>
    <name evidence="9" type="ORF">HYPDE_29878</name>
</gene>
<dbReference type="InterPro" id="IPR051673">
    <property type="entry name" value="SSDNA_exonuclease_RecJ"/>
</dbReference>
<dbReference type="AlphaFoldDB" id="N0BBZ0"/>
<dbReference type="GO" id="GO:0008409">
    <property type="term" value="F:5'-3' exonuclease activity"/>
    <property type="evidence" value="ECO:0007669"/>
    <property type="project" value="InterPro"/>
</dbReference>
<dbReference type="InterPro" id="IPR003156">
    <property type="entry name" value="DHHA1_dom"/>
</dbReference>
<keyword evidence="4" id="KW-0378">Hydrolase</keyword>
<dbReference type="Proteomes" id="UP000005952">
    <property type="component" value="Chromosome"/>
</dbReference>
<dbReference type="InterPro" id="IPR041122">
    <property type="entry name" value="RecJ_OB"/>
</dbReference>
<dbReference type="NCBIfam" id="TIGR00644">
    <property type="entry name" value="recJ"/>
    <property type="match status" value="1"/>
</dbReference>
<sequence>MGAWPAAYVRLRESTYNLATGSRGGAPVRSTSLAKVAFESREDGAAFLGVRASARGFHWRERLRPELRSLATAIGQHHGLPELMGRILAARGIGLEAVPGFLDPTLKSLMPDPSALRDMDKAASRLADAIEARQRIAIFGDYDVDGACSSALLNRFLSHHDVPSRIYIPDRLFEGYGPNVGAIEALVNEGARLIVTVDCGTTSFEPLAAARKLGADVVVIDHHQADERLPEVEAVVNPNRQDDVSGQGMLCAAGVVFLVLVAVTRELRRRGFYRSTREPDLLALLDLVALATVADVVPLTGLNRAYVKKGLAVMRARENVGLTALADAAGLTTPPTPYHLGFIFGPRINAGGRIGNAALGATLLSTTDPVEAQKIAELLNRLNKERKDIETTMLEEALAIADRQMTDDPSRAMIVVASETWHKGVVGLVASRLVERFRRPACVIAWEAEASRSHEGTGSLRSVPGVDLGSAVRAAVAAGLLIKGGGHAMAAGLTVGRQNLAALETHFLTQLGTVMVAVNEAAGLDIDAALVASGATVELMDLIERVSPFGQGNPEARFVLPAHRVKFAKVVGDTHARVLLEGGDGARLDAIAFRAAGQPLGDLLMSAGGMPLHVAGHLRRDTWGGRDRVELQIEDAADPRRQP</sequence>
<accession>N0BBZ0</accession>
<dbReference type="eggNOG" id="COG0608">
    <property type="taxonomic scope" value="Bacteria"/>
</dbReference>
<evidence type="ECO:0000256" key="5">
    <source>
        <dbReference type="ARBA" id="ARBA00022839"/>
    </source>
</evidence>
<proteinExistence type="inferred from homology"/>
<protein>
    <recommendedName>
        <fullName evidence="2">Single-stranded-DNA-specific exonuclease RecJ</fullName>
    </recommendedName>
</protein>
<evidence type="ECO:0000259" key="6">
    <source>
        <dbReference type="Pfam" id="PF01368"/>
    </source>
</evidence>
<organism evidence="9 10">
    <name type="scientific">Hyphomicrobium denitrificans 1NES1</name>
    <dbReference type="NCBI Taxonomy" id="670307"/>
    <lineage>
        <taxon>Bacteria</taxon>
        <taxon>Pseudomonadati</taxon>
        <taxon>Pseudomonadota</taxon>
        <taxon>Alphaproteobacteria</taxon>
        <taxon>Hyphomicrobiales</taxon>
        <taxon>Hyphomicrobiaceae</taxon>
        <taxon>Hyphomicrobium</taxon>
    </lineage>
</organism>
<feature type="domain" description="DDH" evidence="6">
    <location>
        <begin position="135"/>
        <end position="291"/>
    </location>
</feature>
<dbReference type="SUPFAM" id="SSF64182">
    <property type="entry name" value="DHH phosphoesterases"/>
    <property type="match status" value="1"/>
</dbReference>
<dbReference type="GO" id="GO:0003676">
    <property type="term" value="F:nucleic acid binding"/>
    <property type="evidence" value="ECO:0007669"/>
    <property type="project" value="InterPro"/>
</dbReference>
<dbReference type="Pfam" id="PF02272">
    <property type="entry name" value="DHHA1"/>
    <property type="match status" value="1"/>
</dbReference>
<dbReference type="InterPro" id="IPR004610">
    <property type="entry name" value="RecJ"/>
</dbReference>
<dbReference type="Gene3D" id="3.90.1640.30">
    <property type="match status" value="1"/>
</dbReference>
<dbReference type="PANTHER" id="PTHR30255:SF2">
    <property type="entry name" value="SINGLE-STRANDED-DNA-SPECIFIC EXONUCLEASE RECJ"/>
    <property type="match status" value="1"/>
</dbReference>
<dbReference type="STRING" id="670307.HYPDE_29878"/>
<feature type="domain" description="DHHA1" evidence="7">
    <location>
        <begin position="414"/>
        <end position="501"/>
    </location>
</feature>
<dbReference type="PANTHER" id="PTHR30255">
    <property type="entry name" value="SINGLE-STRANDED-DNA-SPECIFIC EXONUCLEASE RECJ"/>
    <property type="match status" value="1"/>
</dbReference>
<dbReference type="InterPro" id="IPR038763">
    <property type="entry name" value="DHH_sf"/>
</dbReference>
<dbReference type="HOGENOM" id="CLU_009736_5_1_5"/>
<comment type="similarity">
    <text evidence="1">Belongs to the RecJ family.</text>
</comment>
<dbReference type="Pfam" id="PF01368">
    <property type="entry name" value="DHH"/>
    <property type="match status" value="1"/>
</dbReference>
<keyword evidence="5 9" id="KW-0269">Exonuclease</keyword>
<evidence type="ECO:0000256" key="1">
    <source>
        <dbReference type="ARBA" id="ARBA00005915"/>
    </source>
</evidence>
<evidence type="ECO:0000313" key="9">
    <source>
        <dbReference type="EMBL" id="AGK57650.1"/>
    </source>
</evidence>
<dbReference type="Gene3D" id="3.10.310.30">
    <property type="match status" value="1"/>
</dbReference>
<evidence type="ECO:0000256" key="3">
    <source>
        <dbReference type="ARBA" id="ARBA00022722"/>
    </source>
</evidence>
<dbReference type="Pfam" id="PF17768">
    <property type="entry name" value="RecJ_OB"/>
    <property type="match status" value="1"/>
</dbReference>
<keyword evidence="10" id="KW-1185">Reference proteome</keyword>